<dbReference type="InterPro" id="IPR015947">
    <property type="entry name" value="PUA-like_sf"/>
</dbReference>
<keyword evidence="3" id="KW-1185">Reference proteome</keyword>
<name>A0AAP0ESI6_9MAGN</name>
<evidence type="ECO:0000259" key="1">
    <source>
        <dbReference type="PROSITE" id="PS51787"/>
    </source>
</evidence>
<dbReference type="PROSITE" id="PS51787">
    <property type="entry name" value="LON_N"/>
    <property type="match status" value="1"/>
</dbReference>
<evidence type="ECO:0000313" key="3">
    <source>
        <dbReference type="Proteomes" id="UP001417504"/>
    </source>
</evidence>
<dbReference type="SUPFAM" id="SSF88697">
    <property type="entry name" value="PUA domain-like"/>
    <property type="match status" value="1"/>
</dbReference>
<protein>
    <recommendedName>
        <fullName evidence="1">Lon N-terminal domain-containing protein</fullName>
    </recommendedName>
</protein>
<dbReference type="InterPro" id="IPR003111">
    <property type="entry name" value="Lon_prtase_N"/>
</dbReference>
<organism evidence="2 3">
    <name type="scientific">Stephania japonica</name>
    <dbReference type="NCBI Taxonomy" id="461633"/>
    <lineage>
        <taxon>Eukaryota</taxon>
        <taxon>Viridiplantae</taxon>
        <taxon>Streptophyta</taxon>
        <taxon>Embryophyta</taxon>
        <taxon>Tracheophyta</taxon>
        <taxon>Spermatophyta</taxon>
        <taxon>Magnoliopsida</taxon>
        <taxon>Ranunculales</taxon>
        <taxon>Menispermaceae</taxon>
        <taxon>Menispermoideae</taxon>
        <taxon>Cissampelideae</taxon>
        <taxon>Stephania</taxon>
    </lineage>
</organism>
<dbReference type="PANTHER" id="PTHR46732:SF5">
    <property type="entry name" value="ATP-DEPENDENT PROTEASE LA (LON) DOMAIN PROTEIN"/>
    <property type="match status" value="1"/>
</dbReference>
<dbReference type="PANTHER" id="PTHR46732">
    <property type="entry name" value="ATP-DEPENDENT PROTEASE LA (LON) DOMAIN PROTEIN"/>
    <property type="match status" value="1"/>
</dbReference>
<dbReference type="EMBL" id="JBBNAE010000009">
    <property type="protein sequence ID" value="KAK9095898.1"/>
    <property type="molecule type" value="Genomic_DNA"/>
</dbReference>
<accession>A0AAP0ESI6</accession>
<sequence length="308" mass="34292">MLHNITTASASSFATPLHVLHRFRTLRNPRNGCFSIKTNPSFSHQFIAISRGFYRLPSSLNAVSSEFPLLPFDSSEVLVPSECKTLHLYEARFLALLEESLNRRKNHFVHFVLDPVLPSSSPAGVPFAARFGCLVLVEKVEKLEIGALVSIRGIGRVKITKFVQDEPYLKGLVVPLQDNSPDSVEDINSLVSKLREALSTLNSLQIKLKAPKDEPLQTQITNSLRWAERDPSTDSYAYFIPTLAERLSFAGLQPVSGATLTELLGLQRAKLEAMEIRNTLRRLQDCRQLIQQNISMVAAKLAIQSLGV</sequence>
<feature type="domain" description="Lon N-terminal" evidence="1">
    <location>
        <begin position="67"/>
        <end position="294"/>
    </location>
</feature>
<dbReference type="Pfam" id="PF02190">
    <property type="entry name" value="LON_substr_bdg"/>
    <property type="match status" value="1"/>
</dbReference>
<dbReference type="SMART" id="SM00464">
    <property type="entry name" value="LON"/>
    <property type="match status" value="1"/>
</dbReference>
<comment type="caution">
    <text evidence="2">The sequence shown here is derived from an EMBL/GenBank/DDBJ whole genome shotgun (WGS) entry which is preliminary data.</text>
</comment>
<dbReference type="AlphaFoldDB" id="A0AAP0ESI6"/>
<dbReference type="InterPro" id="IPR046336">
    <property type="entry name" value="Lon_prtase_N_sf"/>
</dbReference>
<gene>
    <name evidence="2" type="ORF">Sjap_021395</name>
</gene>
<dbReference type="Gene3D" id="2.30.130.40">
    <property type="entry name" value="LON domain-like"/>
    <property type="match status" value="1"/>
</dbReference>
<reference evidence="2 3" key="1">
    <citation type="submission" date="2024-01" db="EMBL/GenBank/DDBJ databases">
        <title>Genome assemblies of Stephania.</title>
        <authorList>
            <person name="Yang L."/>
        </authorList>
    </citation>
    <scope>NUCLEOTIDE SEQUENCE [LARGE SCALE GENOMIC DNA]</scope>
    <source>
        <strain evidence="2">QJT</strain>
        <tissue evidence="2">Leaf</tissue>
    </source>
</reference>
<proteinExistence type="predicted"/>
<dbReference type="Proteomes" id="UP001417504">
    <property type="component" value="Unassembled WGS sequence"/>
</dbReference>
<evidence type="ECO:0000313" key="2">
    <source>
        <dbReference type="EMBL" id="KAK9095898.1"/>
    </source>
</evidence>